<gene>
    <name evidence="1" type="ORF">M441DRAFT_275843</name>
</gene>
<dbReference type="EMBL" id="KZ679270">
    <property type="protein sequence ID" value="PTB36325.1"/>
    <property type="molecule type" value="Genomic_DNA"/>
</dbReference>
<accession>A0A2T3YUU5</accession>
<name>A0A2T3YUU5_TRIA4</name>
<keyword evidence="2" id="KW-1185">Reference proteome</keyword>
<evidence type="ECO:0000313" key="1">
    <source>
        <dbReference type="EMBL" id="PTB36325.1"/>
    </source>
</evidence>
<dbReference type="Proteomes" id="UP000240493">
    <property type="component" value="Unassembled WGS sequence"/>
</dbReference>
<organism evidence="1 2">
    <name type="scientific">Trichoderma asperellum (strain ATCC 204424 / CBS 433.97 / NBRC 101777)</name>
    <dbReference type="NCBI Taxonomy" id="1042311"/>
    <lineage>
        <taxon>Eukaryota</taxon>
        <taxon>Fungi</taxon>
        <taxon>Dikarya</taxon>
        <taxon>Ascomycota</taxon>
        <taxon>Pezizomycotina</taxon>
        <taxon>Sordariomycetes</taxon>
        <taxon>Hypocreomycetidae</taxon>
        <taxon>Hypocreales</taxon>
        <taxon>Hypocreaceae</taxon>
        <taxon>Trichoderma</taxon>
    </lineage>
</organism>
<dbReference type="AlphaFoldDB" id="A0A2T3YUU5"/>
<reference evidence="1 2" key="1">
    <citation type="submission" date="2016-07" db="EMBL/GenBank/DDBJ databases">
        <title>Multiple horizontal gene transfer events from other fungi enriched the ability of initially mycotrophic Trichoderma (Ascomycota) to feed on dead plant biomass.</title>
        <authorList>
            <consortium name="DOE Joint Genome Institute"/>
            <person name="Aerts A."/>
            <person name="Atanasova L."/>
            <person name="Chenthamara K."/>
            <person name="Zhang J."/>
            <person name="Grujic M."/>
            <person name="Henrissat B."/>
            <person name="Kuo A."/>
            <person name="Salamov A."/>
            <person name="Lipzen A."/>
            <person name="Labutti K."/>
            <person name="Barry K."/>
            <person name="Miao Y."/>
            <person name="Rahimi M.J."/>
            <person name="Shen Q."/>
            <person name="Grigoriev I.V."/>
            <person name="Kubicek C.P."/>
            <person name="Druzhinina I.S."/>
        </authorList>
    </citation>
    <scope>NUCLEOTIDE SEQUENCE [LARGE SCALE GENOMIC DNA]</scope>
    <source>
        <strain evidence="1 2">CBS 433.97</strain>
    </source>
</reference>
<protein>
    <submittedName>
        <fullName evidence="1">Uncharacterized protein</fullName>
    </submittedName>
</protein>
<proteinExistence type="predicted"/>
<evidence type="ECO:0000313" key="2">
    <source>
        <dbReference type="Proteomes" id="UP000240493"/>
    </source>
</evidence>
<sequence>MAPLVGAIRRGLASSQHPATKFRVLHAQRRLQRSHHAATILQLSCCISTETAPAQWRHYTISIRAAGRERLYVQRTIQSSLRRAARPSWPMAAQSTQLSEGDDRLVRRAIAQSAKTEPQPSLFSLHCCS</sequence>